<evidence type="ECO:0000313" key="3">
    <source>
        <dbReference type="Proteomes" id="UP000095284"/>
    </source>
</evidence>
<dbReference type="SUPFAM" id="SSF81321">
    <property type="entry name" value="Family A G protein-coupled receptor-like"/>
    <property type="match status" value="1"/>
</dbReference>
<dbReference type="WBParaSite" id="BXY_0093900.1">
    <property type="protein sequence ID" value="BXY_0093900.1"/>
    <property type="gene ID" value="BXY_0093900"/>
</dbReference>
<name>A0A1I7RJQ7_BURXY</name>
<feature type="transmembrane region" description="Helical" evidence="2">
    <location>
        <begin position="12"/>
        <end position="31"/>
    </location>
</feature>
<dbReference type="Proteomes" id="UP000095284">
    <property type="component" value="Unplaced"/>
</dbReference>
<protein>
    <submittedName>
        <fullName evidence="4">G_PROTEIN_RECEP_F1_2 domain-containing protein</fullName>
    </submittedName>
</protein>
<keyword evidence="2" id="KW-0812">Transmembrane</keyword>
<keyword evidence="2" id="KW-1133">Transmembrane helix</keyword>
<reference evidence="4" key="1">
    <citation type="submission" date="2016-11" db="UniProtKB">
        <authorList>
            <consortium name="WormBaseParasite"/>
        </authorList>
    </citation>
    <scope>IDENTIFICATION</scope>
</reference>
<evidence type="ECO:0000256" key="2">
    <source>
        <dbReference type="SAM" id="Phobius"/>
    </source>
</evidence>
<sequence>MEISTIVHWNYLIALLLGFATLPLLILLIVTQTTLTFKPYSKMLLPCAVADLLFMTVDAIGQIKARLEDGVFLCALEGPGRNLSRSNQILLTVLSVAGFCFVQSSIPVQAYFRFHALKRGSTLSILQTTGLFSLSIVGIVPLTVLMYTAFNTSELLRPEFDYSSLWYKNDTPTVLLVADIRSPYQKLYFLYCAIFITSVYLIAFYYGTQTLATLHDKSRVVSTKTKRIQSQLSMYLFCQGLIPLLTAVGPTLGLVLGQFFNLNLGSLAALCVLCYSWIPFLNGLLTIVVIAPYRNAVCRWIKKPKSRTHSLTTSSSGNGTRSSFSRY</sequence>
<feature type="transmembrane region" description="Helical" evidence="2">
    <location>
        <begin position="266"/>
        <end position="293"/>
    </location>
</feature>
<feature type="compositionally biased region" description="Low complexity" evidence="1">
    <location>
        <begin position="309"/>
        <end position="327"/>
    </location>
</feature>
<feature type="region of interest" description="Disordered" evidence="1">
    <location>
        <begin position="308"/>
        <end position="327"/>
    </location>
</feature>
<organism evidence="3 4">
    <name type="scientific">Bursaphelenchus xylophilus</name>
    <name type="common">Pinewood nematode worm</name>
    <name type="synonym">Aphelenchoides xylophilus</name>
    <dbReference type="NCBI Taxonomy" id="6326"/>
    <lineage>
        <taxon>Eukaryota</taxon>
        <taxon>Metazoa</taxon>
        <taxon>Ecdysozoa</taxon>
        <taxon>Nematoda</taxon>
        <taxon>Chromadorea</taxon>
        <taxon>Rhabditida</taxon>
        <taxon>Tylenchina</taxon>
        <taxon>Tylenchomorpha</taxon>
        <taxon>Aphelenchoidea</taxon>
        <taxon>Aphelenchoididae</taxon>
        <taxon>Bursaphelenchus</taxon>
    </lineage>
</organism>
<dbReference type="PANTHER" id="PTHR22943:SF248">
    <property type="entry name" value="SEVEN TM RECEPTOR"/>
    <property type="match status" value="1"/>
</dbReference>
<keyword evidence="2" id="KW-0472">Membrane</keyword>
<dbReference type="InterPro" id="IPR019428">
    <property type="entry name" value="7TM_GPCR_serpentine_rcpt_Str"/>
</dbReference>
<dbReference type="AlphaFoldDB" id="A0A1I7RJQ7"/>
<evidence type="ECO:0000313" key="4">
    <source>
        <dbReference type="WBParaSite" id="BXY_0093900.1"/>
    </source>
</evidence>
<dbReference type="PANTHER" id="PTHR22943">
    <property type="entry name" value="7-TRANSMEMBRANE DOMAIN RECEPTOR C.ELEGANS"/>
    <property type="match status" value="1"/>
</dbReference>
<feature type="transmembrane region" description="Helical" evidence="2">
    <location>
        <begin position="188"/>
        <end position="207"/>
    </location>
</feature>
<proteinExistence type="predicted"/>
<feature type="transmembrane region" description="Helical" evidence="2">
    <location>
        <begin position="234"/>
        <end position="260"/>
    </location>
</feature>
<dbReference type="Pfam" id="PF10326">
    <property type="entry name" value="7TM_GPCR_Str"/>
    <property type="match status" value="1"/>
</dbReference>
<feature type="transmembrane region" description="Helical" evidence="2">
    <location>
        <begin position="124"/>
        <end position="150"/>
    </location>
</feature>
<evidence type="ECO:0000256" key="1">
    <source>
        <dbReference type="SAM" id="MobiDB-lite"/>
    </source>
</evidence>
<feature type="transmembrane region" description="Helical" evidence="2">
    <location>
        <begin position="89"/>
        <end position="112"/>
    </location>
</feature>
<accession>A0A1I7RJQ7</accession>